<dbReference type="OrthoDB" id="677497at2"/>
<keyword evidence="2" id="KW-1185">Reference proteome</keyword>
<dbReference type="Proteomes" id="UP000249547">
    <property type="component" value="Unassembled WGS sequence"/>
</dbReference>
<evidence type="ECO:0008006" key="3">
    <source>
        <dbReference type="Google" id="ProtNLM"/>
    </source>
</evidence>
<reference evidence="1 2" key="1">
    <citation type="submission" date="2018-06" db="EMBL/GenBank/DDBJ databases">
        <title>Genomic Encyclopedia of Archaeal and Bacterial Type Strains, Phase II (KMG-II): from individual species to whole genera.</title>
        <authorList>
            <person name="Goeker M."/>
        </authorList>
    </citation>
    <scope>NUCLEOTIDE SEQUENCE [LARGE SCALE GENOMIC DNA]</scope>
    <source>
        <strain evidence="1 2">DSM 23857</strain>
    </source>
</reference>
<organism evidence="1 2">
    <name type="scientific">Chitinophaga skermanii</name>
    <dbReference type="NCBI Taxonomy" id="331697"/>
    <lineage>
        <taxon>Bacteria</taxon>
        <taxon>Pseudomonadati</taxon>
        <taxon>Bacteroidota</taxon>
        <taxon>Chitinophagia</taxon>
        <taxon>Chitinophagales</taxon>
        <taxon>Chitinophagaceae</taxon>
        <taxon>Chitinophaga</taxon>
    </lineage>
</organism>
<evidence type="ECO:0000313" key="2">
    <source>
        <dbReference type="Proteomes" id="UP000249547"/>
    </source>
</evidence>
<dbReference type="EMBL" id="QLLL01000003">
    <property type="protein sequence ID" value="RAJ06656.1"/>
    <property type="molecule type" value="Genomic_DNA"/>
</dbReference>
<evidence type="ECO:0000313" key="1">
    <source>
        <dbReference type="EMBL" id="RAJ06656.1"/>
    </source>
</evidence>
<gene>
    <name evidence="1" type="ORF">LX64_01783</name>
</gene>
<sequence>MQSTYTFKGILAGAGIIAMAACSKDTEYAKYPYNAIETFAVTANGFTVQGAIDKDSITVYWPTYVAQPTNVTAKVTPSEKATVTPASGASVDFKTGTKFTVKAENGTTKDYFLKVVFNQPPIQLYELAIPSAEKGAVANFDLNSILKYVIEDTVQTKFYLVGNNNVSHQMKIAFVTTPQNARVLAVHIPNSADIVEGAYKIRITSGLSSYQSDGFIFGVVYPNAAFPKADNITSAVSVKRGTNITFTGKGFVDMKEARVFGYNANWMEVELGKWELVSYTATTATYKIPTDFPTGTYDFGDWSTTAIGFQLRTSDFIGNYNWANIRKNYVNVGGFVKFTITE</sequence>
<dbReference type="Gene3D" id="2.60.40.2340">
    <property type="match status" value="1"/>
</dbReference>
<proteinExistence type="predicted"/>
<comment type="caution">
    <text evidence="1">The sequence shown here is derived from an EMBL/GenBank/DDBJ whole genome shotgun (WGS) entry which is preliminary data.</text>
</comment>
<dbReference type="RefSeq" id="WP_111597258.1">
    <property type="nucleotide sequence ID" value="NZ_QLLL01000003.1"/>
</dbReference>
<dbReference type="AlphaFoldDB" id="A0A327QPV2"/>
<accession>A0A327QPV2</accession>
<protein>
    <recommendedName>
        <fullName evidence="3">DUF5018 domain-containing protein</fullName>
    </recommendedName>
</protein>
<name>A0A327QPV2_9BACT</name>